<dbReference type="STRING" id="1314790.A0A1Y1X5G4"/>
<comment type="caution">
    <text evidence="9">The sequence shown here is derived from an EMBL/GenBank/DDBJ whole genome shotgun (WGS) entry which is preliminary data.</text>
</comment>
<dbReference type="EMBL" id="MCFE01000717">
    <property type="protein sequence ID" value="ORX81060.1"/>
    <property type="molecule type" value="Genomic_DNA"/>
</dbReference>
<dbReference type="InterPro" id="IPR036907">
    <property type="entry name" value="5'-Nucleotdase_C_sf"/>
</dbReference>
<proteinExistence type="inferred from homology"/>
<dbReference type="SUPFAM" id="SSF55816">
    <property type="entry name" value="5'-nucleotidase (syn. UDP-sugar hydrolase), C-terminal domain"/>
    <property type="match status" value="1"/>
</dbReference>
<dbReference type="FunFam" id="3.60.21.10:FF:000020">
    <property type="entry name" value="NT5E isoform 4"/>
    <property type="match status" value="1"/>
</dbReference>
<feature type="domain" description="5'-Nucleotidase C-terminal" evidence="8">
    <location>
        <begin position="357"/>
        <end position="500"/>
    </location>
</feature>
<dbReference type="SUPFAM" id="SSF56300">
    <property type="entry name" value="Metallo-dependent phosphatases"/>
    <property type="match status" value="1"/>
</dbReference>
<dbReference type="InterPro" id="IPR004843">
    <property type="entry name" value="Calcineurin-like_PHP"/>
</dbReference>
<evidence type="ECO:0000256" key="5">
    <source>
        <dbReference type="ARBA" id="ARBA00022801"/>
    </source>
</evidence>
<dbReference type="AlphaFoldDB" id="A0A1Y1X5G4"/>
<evidence type="ECO:0000313" key="10">
    <source>
        <dbReference type="Proteomes" id="UP000193498"/>
    </source>
</evidence>
<sequence length="544" mass="60060">MSAKLATRYIALGIALLLVVVCVVFQRASVPRLRTLVILHTNDIHAHVVPFYDNGKECEADVADCLGGVARQKTVIDRIRKQAPDSLLLDAGDQFSGTAYYGYYKGNVSHRVMNLLGYDLMSLGNHEFDEGSDQLAEFLGNLLFPVVCANLEVGAESDLAKKVKPYHIFPQYSLGVIGIITNTTGFTSNPGPNVRFTNPIHAVRRYAQELKRIGVKTIVVLSHTGYQEDVDLAAQTTDIDLIIGGHSHTFLSSNPSDPHHWSAKGGYPTVVRNLDGLPTYITQVWSWGRYVGHLKLQLDDQGRIRSIEGAPILLDGGVPEDPVALQVIQGLRVPLREYMDRVIGRATRAFDPPKYWTIGESAIGNLVGDAMLHARSTSRAVIYNSGDVQGGLEEGEIRNQEIFRVIPFDSSVVDLLLTGQQIHDLIEGVLCRRNLLNHQRIPGRIQVAGIRFTYDPNGPETARLRSLEILDVNRSTYEPVHPESLYPITTLDFVAKGGDNLISPPVASYLTHGNLRSTVIRYIEEMRHLHPKLDGRIAAVSTSA</sequence>
<evidence type="ECO:0000259" key="8">
    <source>
        <dbReference type="Pfam" id="PF02872"/>
    </source>
</evidence>
<keyword evidence="10" id="KW-1185">Reference proteome</keyword>
<dbReference type="PROSITE" id="PS00786">
    <property type="entry name" value="5_NUCLEOTIDASE_2"/>
    <property type="match status" value="1"/>
</dbReference>
<dbReference type="InterPro" id="IPR006179">
    <property type="entry name" value="5_nucleotidase/apyrase"/>
</dbReference>
<keyword evidence="2" id="KW-0479">Metal-binding</keyword>
<dbReference type="PRINTS" id="PR01607">
    <property type="entry name" value="APYRASEFAMLY"/>
</dbReference>
<dbReference type="Proteomes" id="UP000193498">
    <property type="component" value="Unassembled WGS sequence"/>
</dbReference>
<evidence type="ECO:0000259" key="7">
    <source>
        <dbReference type="Pfam" id="PF00149"/>
    </source>
</evidence>
<comment type="similarity">
    <text evidence="1 6">Belongs to the 5'-nucleotidase family.</text>
</comment>
<dbReference type="PANTHER" id="PTHR11575:SF24">
    <property type="entry name" value="5'-NUCLEOTIDASE"/>
    <property type="match status" value="1"/>
</dbReference>
<evidence type="ECO:0000313" key="9">
    <source>
        <dbReference type="EMBL" id="ORX81060.1"/>
    </source>
</evidence>
<dbReference type="GO" id="GO:0046872">
    <property type="term" value="F:metal ion binding"/>
    <property type="evidence" value="ECO:0007669"/>
    <property type="project" value="UniProtKB-KW"/>
</dbReference>
<evidence type="ECO:0000256" key="2">
    <source>
        <dbReference type="ARBA" id="ARBA00022723"/>
    </source>
</evidence>
<keyword evidence="4 6" id="KW-0547">Nucleotide-binding</keyword>
<feature type="domain" description="Calcineurin-like phosphoesterase" evidence="7">
    <location>
        <begin position="37"/>
        <end position="249"/>
    </location>
</feature>
<dbReference type="InterPro" id="IPR006146">
    <property type="entry name" value="5'-Nucleotdase_CS"/>
</dbReference>
<dbReference type="InterPro" id="IPR008334">
    <property type="entry name" value="5'-Nucleotdase_C"/>
</dbReference>
<dbReference type="GO" id="GO:0009166">
    <property type="term" value="P:nucleotide catabolic process"/>
    <property type="evidence" value="ECO:0007669"/>
    <property type="project" value="InterPro"/>
</dbReference>
<dbReference type="Pfam" id="PF00149">
    <property type="entry name" value="Metallophos"/>
    <property type="match status" value="1"/>
</dbReference>
<reference evidence="9 10" key="1">
    <citation type="submission" date="2016-07" db="EMBL/GenBank/DDBJ databases">
        <title>Pervasive Adenine N6-methylation of Active Genes in Fungi.</title>
        <authorList>
            <consortium name="DOE Joint Genome Institute"/>
            <person name="Mondo S.J."/>
            <person name="Dannebaum R.O."/>
            <person name="Kuo R.C."/>
            <person name="Labutti K."/>
            <person name="Haridas S."/>
            <person name="Kuo A."/>
            <person name="Salamov A."/>
            <person name="Ahrendt S.R."/>
            <person name="Lipzen A."/>
            <person name="Sullivan W."/>
            <person name="Andreopoulos W.B."/>
            <person name="Clum A."/>
            <person name="Lindquist E."/>
            <person name="Daum C."/>
            <person name="Ramamoorthy G.K."/>
            <person name="Gryganskyi A."/>
            <person name="Culley D."/>
            <person name="Magnuson J.K."/>
            <person name="James T.Y."/>
            <person name="O'Malley M.A."/>
            <person name="Stajich J.E."/>
            <person name="Spatafora J.W."/>
            <person name="Visel A."/>
            <person name="Grigoriev I.V."/>
        </authorList>
    </citation>
    <scope>NUCLEOTIDE SEQUENCE [LARGE SCALE GENOMIC DNA]</scope>
    <source>
        <strain evidence="9 10">CBS 931.73</strain>
    </source>
</reference>
<dbReference type="InterPro" id="IPR029052">
    <property type="entry name" value="Metallo-depent_PP-like"/>
</dbReference>
<gene>
    <name evidence="9" type="ORF">K493DRAFT_242210</name>
</gene>
<name>A0A1Y1X5G4_9FUNG</name>
<dbReference type="Gene3D" id="3.60.21.10">
    <property type="match status" value="1"/>
</dbReference>
<dbReference type="GO" id="GO:0000166">
    <property type="term" value="F:nucleotide binding"/>
    <property type="evidence" value="ECO:0007669"/>
    <property type="project" value="UniProtKB-KW"/>
</dbReference>
<keyword evidence="5 6" id="KW-0378">Hydrolase</keyword>
<dbReference type="Pfam" id="PF02872">
    <property type="entry name" value="5_nucleotid_C"/>
    <property type="match status" value="1"/>
</dbReference>
<protein>
    <submittedName>
        <fullName evidence="9">Metallo-dependent phosphatase</fullName>
    </submittedName>
</protein>
<evidence type="ECO:0000256" key="3">
    <source>
        <dbReference type="ARBA" id="ARBA00022729"/>
    </source>
</evidence>
<dbReference type="Gene3D" id="3.90.780.10">
    <property type="entry name" value="5'-Nucleotidase, C-terminal domain"/>
    <property type="match status" value="1"/>
</dbReference>
<evidence type="ECO:0000256" key="4">
    <source>
        <dbReference type="ARBA" id="ARBA00022741"/>
    </source>
</evidence>
<dbReference type="PROSITE" id="PS00785">
    <property type="entry name" value="5_NUCLEOTIDASE_1"/>
    <property type="match status" value="1"/>
</dbReference>
<dbReference type="OrthoDB" id="10252235at2759"/>
<evidence type="ECO:0000256" key="1">
    <source>
        <dbReference type="ARBA" id="ARBA00006654"/>
    </source>
</evidence>
<dbReference type="InParanoid" id="A0A1Y1X5G4"/>
<organism evidence="9 10">
    <name type="scientific">Basidiobolus meristosporus CBS 931.73</name>
    <dbReference type="NCBI Taxonomy" id="1314790"/>
    <lineage>
        <taxon>Eukaryota</taxon>
        <taxon>Fungi</taxon>
        <taxon>Fungi incertae sedis</taxon>
        <taxon>Zoopagomycota</taxon>
        <taxon>Entomophthoromycotina</taxon>
        <taxon>Basidiobolomycetes</taxon>
        <taxon>Basidiobolales</taxon>
        <taxon>Basidiobolaceae</taxon>
        <taxon>Basidiobolus</taxon>
    </lineage>
</organism>
<keyword evidence="3" id="KW-0732">Signal</keyword>
<dbReference type="CDD" id="cd07409">
    <property type="entry name" value="MPP_CD73_N"/>
    <property type="match status" value="1"/>
</dbReference>
<accession>A0A1Y1X5G4</accession>
<dbReference type="GO" id="GO:0016788">
    <property type="term" value="F:hydrolase activity, acting on ester bonds"/>
    <property type="evidence" value="ECO:0007669"/>
    <property type="project" value="InterPro"/>
</dbReference>
<evidence type="ECO:0000256" key="6">
    <source>
        <dbReference type="RuleBase" id="RU362119"/>
    </source>
</evidence>
<dbReference type="PANTHER" id="PTHR11575">
    <property type="entry name" value="5'-NUCLEOTIDASE-RELATED"/>
    <property type="match status" value="1"/>
</dbReference>